<evidence type="ECO:0000256" key="4">
    <source>
        <dbReference type="ARBA" id="ARBA00022490"/>
    </source>
</evidence>
<evidence type="ECO:0000256" key="12">
    <source>
        <dbReference type="RuleBase" id="RU363038"/>
    </source>
</evidence>
<dbReference type="SUPFAM" id="SSF55190">
    <property type="entry name" value="Arginyl-tRNA synthetase (ArgRS), N-terminal 'additional' domain"/>
    <property type="match status" value="1"/>
</dbReference>
<dbReference type="InterPro" id="IPR008909">
    <property type="entry name" value="DALR_anticod-bd"/>
</dbReference>
<protein>
    <recommendedName>
        <fullName evidence="11">Arginine--tRNA ligase</fullName>
        <ecNumber evidence="11">6.1.1.19</ecNumber>
    </recommendedName>
    <alternativeName>
        <fullName evidence="11">Arginyl-tRNA synthetase</fullName>
        <shortName evidence="11">ArgRS</shortName>
    </alternativeName>
</protein>
<evidence type="ECO:0000256" key="1">
    <source>
        <dbReference type="ARBA" id="ARBA00004496"/>
    </source>
</evidence>
<evidence type="ECO:0000256" key="8">
    <source>
        <dbReference type="ARBA" id="ARBA00022917"/>
    </source>
</evidence>
<evidence type="ECO:0000256" key="6">
    <source>
        <dbReference type="ARBA" id="ARBA00022741"/>
    </source>
</evidence>
<dbReference type="PANTHER" id="PTHR11956:SF5">
    <property type="entry name" value="ARGININE--TRNA LIGASE, CYTOPLASMIC"/>
    <property type="match status" value="1"/>
</dbReference>
<dbReference type="InterPro" id="IPR001412">
    <property type="entry name" value="aa-tRNA-synth_I_CS"/>
</dbReference>
<comment type="caution">
    <text evidence="15">The sequence shown here is derived from an EMBL/GenBank/DDBJ whole genome shotgun (WGS) entry which is preliminary data.</text>
</comment>
<keyword evidence="8 11" id="KW-0648">Protein biosynthesis</keyword>
<dbReference type="InterPro" id="IPR036695">
    <property type="entry name" value="Arg-tRNA-synth_N_sf"/>
</dbReference>
<dbReference type="GO" id="GO:0004814">
    <property type="term" value="F:arginine-tRNA ligase activity"/>
    <property type="evidence" value="ECO:0007669"/>
    <property type="project" value="UniProtKB-UniRule"/>
</dbReference>
<dbReference type="GO" id="GO:0006420">
    <property type="term" value="P:arginyl-tRNA aminoacylation"/>
    <property type="evidence" value="ECO:0007669"/>
    <property type="project" value="UniProtKB-UniRule"/>
</dbReference>
<keyword evidence="6 11" id="KW-0547">Nucleotide-binding</keyword>
<dbReference type="SMART" id="SM00836">
    <property type="entry name" value="DALR_1"/>
    <property type="match status" value="1"/>
</dbReference>
<dbReference type="FunFam" id="3.40.50.620:FF:000062">
    <property type="entry name" value="Arginine--tRNA ligase"/>
    <property type="match status" value="1"/>
</dbReference>
<keyword evidence="9 11" id="KW-0030">Aminoacyl-tRNA synthetase</keyword>
<evidence type="ECO:0000256" key="5">
    <source>
        <dbReference type="ARBA" id="ARBA00022598"/>
    </source>
</evidence>
<evidence type="ECO:0000256" key="3">
    <source>
        <dbReference type="ARBA" id="ARBA00011245"/>
    </source>
</evidence>
<keyword evidence="5 11" id="KW-0436">Ligase</keyword>
<dbReference type="GO" id="GO:0005524">
    <property type="term" value="F:ATP binding"/>
    <property type="evidence" value="ECO:0007669"/>
    <property type="project" value="UniProtKB-UniRule"/>
</dbReference>
<evidence type="ECO:0000256" key="11">
    <source>
        <dbReference type="HAMAP-Rule" id="MF_00123"/>
    </source>
</evidence>
<feature type="domain" description="DALR anticodon binding" evidence="13">
    <location>
        <begin position="414"/>
        <end position="528"/>
    </location>
</feature>
<dbReference type="Pfam" id="PF03485">
    <property type="entry name" value="Arg_tRNA_synt_N"/>
    <property type="match status" value="1"/>
</dbReference>
<keyword evidence="4 11" id="KW-0963">Cytoplasm</keyword>
<dbReference type="AlphaFoldDB" id="A0A6L5WKI2"/>
<evidence type="ECO:0000313" key="16">
    <source>
        <dbReference type="Proteomes" id="UP000476338"/>
    </source>
</evidence>
<dbReference type="Pfam" id="PF00750">
    <property type="entry name" value="tRNA-synt_1d"/>
    <property type="match status" value="1"/>
</dbReference>
<evidence type="ECO:0000259" key="14">
    <source>
        <dbReference type="SMART" id="SM01016"/>
    </source>
</evidence>
<comment type="similarity">
    <text evidence="2 11 12">Belongs to the class-I aminoacyl-tRNA synthetase family.</text>
</comment>
<feature type="domain" description="Arginyl tRNA synthetase N-terminal" evidence="14">
    <location>
        <begin position="3"/>
        <end position="76"/>
    </location>
</feature>
<proteinExistence type="inferred from homology"/>
<dbReference type="InterPro" id="IPR035684">
    <property type="entry name" value="ArgRS_core"/>
</dbReference>
<keyword evidence="7 11" id="KW-0067">ATP-binding</keyword>
<dbReference type="SMART" id="SM01016">
    <property type="entry name" value="Arg_tRNA_synt_N"/>
    <property type="match status" value="1"/>
</dbReference>
<gene>
    <name evidence="11" type="primary">argS</name>
    <name evidence="15" type="ORF">F1B92_04040</name>
</gene>
<comment type="subunit">
    <text evidence="3 11">Monomer.</text>
</comment>
<dbReference type="SUPFAM" id="SSF52374">
    <property type="entry name" value="Nucleotidylyl transferase"/>
    <property type="match status" value="1"/>
</dbReference>
<dbReference type="PANTHER" id="PTHR11956">
    <property type="entry name" value="ARGINYL-TRNA SYNTHETASE"/>
    <property type="match status" value="1"/>
</dbReference>
<dbReference type="HAMAP" id="MF_00123">
    <property type="entry name" value="Arg_tRNA_synth"/>
    <property type="match status" value="1"/>
</dbReference>
<dbReference type="RefSeq" id="WP_154570629.1">
    <property type="nucleotide sequence ID" value="NZ_VWSJ01000011.1"/>
</dbReference>
<evidence type="ECO:0000256" key="7">
    <source>
        <dbReference type="ARBA" id="ARBA00022840"/>
    </source>
</evidence>
<dbReference type="Gene3D" id="1.10.730.10">
    <property type="entry name" value="Isoleucyl-tRNA Synthetase, Domain 1"/>
    <property type="match status" value="1"/>
</dbReference>
<evidence type="ECO:0000259" key="13">
    <source>
        <dbReference type="SMART" id="SM00836"/>
    </source>
</evidence>
<dbReference type="Gene3D" id="3.40.50.620">
    <property type="entry name" value="HUPs"/>
    <property type="match status" value="1"/>
</dbReference>
<dbReference type="Proteomes" id="UP000476338">
    <property type="component" value="Unassembled WGS sequence"/>
</dbReference>
<dbReference type="Gene3D" id="3.30.1360.70">
    <property type="entry name" value="Arginyl tRNA synthetase N-terminal domain"/>
    <property type="match status" value="1"/>
</dbReference>
<feature type="short sequence motif" description="'HIGH' region" evidence="11">
    <location>
        <begin position="112"/>
        <end position="122"/>
    </location>
</feature>
<dbReference type="InterPro" id="IPR005148">
    <property type="entry name" value="Arg-tRNA-synth_N"/>
</dbReference>
<dbReference type="InterPro" id="IPR014729">
    <property type="entry name" value="Rossmann-like_a/b/a_fold"/>
</dbReference>
<comment type="catalytic activity">
    <reaction evidence="10 11">
        <text>tRNA(Arg) + L-arginine + ATP = L-arginyl-tRNA(Arg) + AMP + diphosphate</text>
        <dbReference type="Rhea" id="RHEA:20301"/>
        <dbReference type="Rhea" id="RHEA-COMP:9658"/>
        <dbReference type="Rhea" id="RHEA-COMP:9673"/>
        <dbReference type="ChEBI" id="CHEBI:30616"/>
        <dbReference type="ChEBI" id="CHEBI:32682"/>
        <dbReference type="ChEBI" id="CHEBI:33019"/>
        <dbReference type="ChEBI" id="CHEBI:78442"/>
        <dbReference type="ChEBI" id="CHEBI:78513"/>
        <dbReference type="ChEBI" id="CHEBI:456215"/>
        <dbReference type="EC" id="6.1.1.19"/>
    </reaction>
</comment>
<dbReference type="GO" id="GO:0005737">
    <property type="term" value="C:cytoplasm"/>
    <property type="evidence" value="ECO:0007669"/>
    <property type="project" value="UniProtKB-SubCell"/>
</dbReference>
<evidence type="ECO:0000313" key="15">
    <source>
        <dbReference type="EMBL" id="MSN96363.1"/>
    </source>
</evidence>
<name>A0A6L5WKI2_9BACT</name>
<reference evidence="15 16" key="2">
    <citation type="submission" date="2020-03" db="EMBL/GenBank/DDBJ databases">
        <title>Campylobacter portucalensis sp. nov., a new species of Campylobacter isolated from the reproductive tract of bulls.</title>
        <authorList>
            <person name="Silva M.F."/>
            <person name="Pereira G."/>
            <person name="Carneiro C."/>
            <person name="Hemphill A."/>
            <person name="Mateus L."/>
            <person name="Lopes-Da-Costa L."/>
            <person name="Silva E."/>
        </authorList>
    </citation>
    <scope>NUCLEOTIDE SEQUENCE [LARGE SCALE GENOMIC DNA]</scope>
    <source>
        <strain evidence="15 16">FMV-PI01</strain>
    </source>
</reference>
<dbReference type="EMBL" id="VWSJ01000011">
    <property type="protein sequence ID" value="MSN96363.1"/>
    <property type="molecule type" value="Genomic_DNA"/>
</dbReference>
<evidence type="ECO:0000256" key="2">
    <source>
        <dbReference type="ARBA" id="ARBA00005594"/>
    </source>
</evidence>
<keyword evidence="16" id="KW-1185">Reference proteome</keyword>
<dbReference type="NCBIfam" id="TIGR00456">
    <property type="entry name" value="argS"/>
    <property type="match status" value="1"/>
</dbReference>
<dbReference type="InterPro" id="IPR009080">
    <property type="entry name" value="tRNAsynth_Ia_anticodon-bd"/>
</dbReference>
<comment type="subcellular location">
    <subcellularLocation>
        <location evidence="1 11">Cytoplasm</location>
    </subcellularLocation>
</comment>
<dbReference type="PROSITE" id="PS00178">
    <property type="entry name" value="AA_TRNA_LIGASE_I"/>
    <property type="match status" value="1"/>
</dbReference>
<dbReference type="CDD" id="cd00671">
    <property type="entry name" value="ArgRS_core"/>
    <property type="match status" value="1"/>
</dbReference>
<accession>A0A6L5WKI2</accession>
<sequence length="531" mass="60811">MKNFVKNEIEKTLNLNVVLEKPKDKNLAHYAAPVAFALAKELKKSPILIAKELALKFEESKFFKVSAVNGYLNFKLKRELLNEIATKALEDGIKFAKSKSKNNKILLEYVSANPTGPLHIGHVRGAVYGDTLARIGRYVGYDITTEYYINDAGNQMDLLGLSIFLFGKSDILKEDVEFPEVFYRGEYTQNLAKKAAEVFGYEIFTDDKNIEKLSLWGKDEILQIIKKDLANANIEIENWISEKSLYNKLDDTISKLEKCDGIYNKDGKIWLKSTQIGDEKDRVIIREDLRPTYLAGDIVYHNYKFERDFDRYINIWGADHHGYIQRIKASIHFLGYDENKLEVILSQMVGLLKGGEVFKMSKRAGNFILMSDVLDEIGSDALRFIFISKKCDTALEFDVDELKKQDSSNPIFYINYAHARINQIFAKSKKRIDDVIGVDFKNLDENALNLVFEALTLNEILEDAFNTRQLQKLPEFLRNLASNFHKFYNENKVLGSELENELLKVFGIVGLCIRTGLDLMGICAKNIMIKD</sequence>
<dbReference type="InterPro" id="IPR001278">
    <property type="entry name" value="Arg-tRNA-ligase"/>
</dbReference>
<dbReference type="SUPFAM" id="SSF47323">
    <property type="entry name" value="Anticodon-binding domain of a subclass of class I aminoacyl-tRNA synthetases"/>
    <property type="match status" value="1"/>
</dbReference>
<reference evidence="15 16" key="1">
    <citation type="submission" date="2019-09" db="EMBL/GenBank/DDBJ databases">
        <authorList>
            <person name="Silva M."/>
            <person name="Pereira G."/>
            <person name="Lopes-Da-Costa L."/>
            <person name="Silva E."/>
        </authorList>
    </citation>
    <scope>NUCLEOTIDE SEQUENCE [LARGE SCALE GENOMIC DNA]</scope>
    <source>
        <strain evidence="15 16">FMV-PI01</strain>
    </source>
</reference>
<dbReference type="EC" id="6.1.1.19" evidence="11"/>
<evidence type="ECO:0000256" key="10">
    <source>
        <dbReference type="ARBA" id="ARBA00049339"/>
    </source>
</evidence>
<evidence type="ECO:0000256" key="9">
    <source>
        <dbReference type="ARBA" id="ARBA00023146"/>
    </source>
</evidence>
<organism evidence="15 16">
    <name type="scientific">Campylobacter portucalensis</name>
    <dbReference type="NCBI Taxonomy" id="2608384"/>
    <lineage>
        <taxon>Bacteria</taxon>
        <taxon>Pseudomonadati</taxon>
        <taxon>Campylobacterota</taxon>
        <taxon>Epsilonproteobacteria</taxon>
        <taxon>Campylobacterales</taxon>
        <taxon>Campylobacteraceae</taxon>
        <taxon>Campylobacter</taxon>
    </lineage>
</organism>
<dbReference type="PRINTS" id="PR01038">
    <property type="entry name" value="TRNASYNTHARG"/>
</dbReference>